<accession>A0ACB0YK53</accession>
<protein>
    <submittedName>
        <fullName evidence="1">Uncharacterized protein</fullName>
    </submittedName>
</protein>
<proteinExistence type="predicted"/>
<gene>
    <name evidence="1" type="ORF">MENTE1834_LOCUS13262</name>
</gene>
<sequence>MVEKVNDVVTQVVSAKSSDNNNNVSEAVAANSPSNKNSPNKSDLLKVLAFQFFEAYYTKLSDHPDDIGTFYGDDSSFVLGDVEETGRENIQRAIEKMNFGACKSRFYSVKAAPEMGDNCKVFQVCGELTLKGQPAPRRFCQTIVLSCVPPNVLYVKSNIFQWLDIAFPMNSSEKVYFISAPATIPAPASITPVENGTCNINKSIEKDVVVTTSVEPILNGGVILTNGGSTHQSPKPAANLAIVSTTTEAMIAPPPGLEKVNENVLPLQTNKSPIPIHSVSGTPSPHQNEVVEVDKGQFTIPTLDSTNKIVTTPSPTLNNNNNITDDQKMKRPSPMKQQQQQHSNVKSEPKSWNKVVSGGQNKMPNIQPNVTTTTTVPIKSSIDVKKTMQSQDIGSVNNTQKQRQSPPQKQHLAGNFRFLGYKNFFKENNNVGGQPQQKRSSSLGDDNTGKNNNQKQQQMSQSTKFVAPRRDWPHRIYFNNLVKPGHFLDFKTGQKELMKEIMTITPGVEFVGIKPLSLRKEYKTAFGFIDFTTGNDVQNVYDAAKKTGEKRGGDKGGGGGLQLRVSIPTFEFDGYITLTSDKTNNLAPGNGTGNNNNNNFR</sequence>
<dbReference type="Proteomes" id="UP001497535">
    <property type="component" value="Unassembled WGS sequence"/>
</dbReference>
<evidence type="ECO:0000313" key="2">
    <source>
        <dbReference type="Proteomes" id="UP001497535"/>
    </source>
</evidence>
<name>A0ACB0YK53_MELEN</name>
<evidence type="ECO:0000313" key="1">
    <source>
        <dbReference type="EMBL" id="CAK5050283.1"/>
    </source>
</evidence>
<reference evidence="1" key="1">
    <citation type="submission" date="2023-11" db="EMBL/GenBank/DDBJ databases">
        <authorList>
            <person name="Poullet M."/>
        </authorList>
    </citation>
    <scope>NUCLEOTIDE SEQUENCE</scope>
    <source>
        <strain evidence="1">E1834</strain>
    </source>
</reference>
<comment type="caution">
    <text evidence="1">The sequence shown here is derived from an EMBL/GenBank/DDBJ whole genome shotgun (WGS) entry which is preliminary data.</text>
</comment>
<keyword evidence="2" id="KW-1185">Reference proteome</keyword>
<dbReference type="EMBL" id="CAVMJV010000014">
    <property type="protein sequence ID" value="CAK5050283.1"/>
    <property type="molecule type" value="Genomic_DNA"/>
</dbReference>
<organism evidence="1 2">
    <name type="scientific">Meloidogyne enterolobii</name>
    <name type="common">Root-knot nematode worm</name>
    <name type="synonym">Meloidogyne mayaguensis</name>
    <dbReference type="NCBI Taxonomy" id="390850"/>
    <lineage>
        <taxon>Eukaryota</taxon>
        <taxon>Metazoa</taxon>
        <taxon>Ecdysozoa</taxon>
        <taxon>Nematoda</taxon>
        <taxon>Chromadorea</taxon>
        <taxon>Rhabditida</taxon>
        <taxon>Tylenchina</taxon>
        <taxon>Tylenchomorpha</taxon>
        <taxon>Tylenchoidea</taxon>
        <taxon>Meloidogynidae</taxon>
        <taxon>Meloidogyninae</taxon>
        <taxon>Meloidogyne</taxon>
    </lineage>
</organism>